<dbReference type="Pfam" id="PF08268">
    <property type="entry name" value="FBA_3"/>
    <property type="match status" value="1"/>
</dbReference>
<dbReference type="PANTHER" id="PTHR35546:SF130">
    <property type="entry name" value="EXPRESSED PROTEIN"/>
    <property type="match status" value="1"/>
</dbReference>
<organism evidence="2 3">
    <name type="scientific">Asparagus officinalis</name>
    <name type="common">Garden asparagus</name>
    <dbReference type="NCBI Taxonomy" id="4686"/>
    <lineage>
        <taxon>Eukaryota</taxon>
        <taxon>Viridiplantae</taxon>
        <taxon>Streptophyta</taxon>
        <taxon>Embryophyta</taxon>
        <taxon>Tracheophyta</taxon>
        <taxon>Spermatophyta</taxon>
        <taxon>Magnoliopsida</taxon>
        <taxon>Liliopsida</taxon>
        <taxon>Asparagales</taxon>
        <taxon>Asparagaceae</taxon>
        <taxon>Asparagoideae</taxon>
        <taxon>Asparagus</taxon>
    </lineage>
</organism>
<reference evidence="3" key="1">
    <citation type="journal article" date="2017" name="Nat. Commun.">
        <title>The asparagus genome sheds light on the origin and evolution of a young Y chromosome.</title>
        <authorList>
            <person name="Harkess A."/>
            <person name="Zhou J."/>
            <person name="Xu C."/>
            <person name="Bowers J.E."/>
            <person name="Van der Hulst R."/>
            <person name="Ayyampalayam S."/>
            <person name="Mercati F."/>
            <person name="Riccardi P."/>
            <person name="McKain M.R."/>
            <person name="Kakrana A."/>
            <person name="Tang H."/>
            <person name="Ray J."/>
            <person name="Groenendijk J."/>
            <person name="Arikit S."/>
            <person name="Mathioni S.M."/>
            <person name="Nakano M."/>
            <person name="Shan H."/>
            <person name="Telgmann-Rauber A."/>
            <person name="Kanno A."/>
            <person name="Yue Z."/>
            <person name="Chen H."/>
            <person name="Li W."/>
            <person name="Chen Y."/>
            <person name="Xu X."/>
            <person name="Zhang Y."/>
            <person name="Luo S."/>
            <person name="Chen H."/>
            <person name="Gao J."/>
            <person name="Mao Z."/>
            <person name="Pires J.C."/>
            <person name="Luo M."/>
            <person name="Kudrna D."/>
            <person name="Wing R.A."/>
            <person name="Meyers B.C."/>
            <person name="Yi K."/>
            <person name="Kong H."/>
            <person name="Lavrijsen P."/>
            <person name="Sunseri F."/>
            <person name="Falavigna A."/>
            <person name="Ye Y."/>
            <person name="Leebens-Mack J.H."/>
            <person name="Chen G."/>
        </authorList>
    </citation>
    <scope>NUCLEOTIDE SEQUENCE [LARGE SCALE GENOMIC DNA]</scope>
    <source>
        <strain evidence="3">cv. DH0086</strain>
    </source>
</reference>
<dbReference type="AlphaFoldDB" id="A0A5P1F564"/>
<dbReference type="EMBL" id="CM007384">
    <property type="protein sequence ID" value="ONK71811.1"/>
    <property type="molecule type" value="Genomic_DNA"/>
</dbReference>
<dbReference type="InterPro" id="IPR013187">
    <property type="entry name" value="F-box-assoc_dom_typ3"/>
</dbReference>
<evidence type="ECO:0000259" key="1">
    <source>
        <dbReference type="PROSITE" id="PS50181"/>
    </source>
</evidence>
<dbReference type="InterPro" id="IPR036047">
    <property type="entry name" value="F-box-like_dom_sf"/>
</dbReference>
<protein>
    <recommendedName>
        <fullName evidence="1">F-box domain-containing protein</fullName>
    </recommendedName>
</protein>
<dbReference type="Proteomes" id="UP000243459">
    <property type="component" value="Chromosome 4"/>
</dbReference>
<gene>
    <name evidence="2" type="ORF">A4U43_C04F12640</name>
</gene>
<dbReference type="NCBIfam" id="TIGR01640">
    <property type="entry name" value="F_box_assoc_1"/>
    <property type="match status" value="1"/>
</dbReference>
<proteinExistence type="predicted"/>
<feature type="domain" description="F-box" evidence="1">
    <location>
        <begin position="1"/>
        <end position="50"/>
    </location>
</feature>
<name>A0A5P1F564_ASPOF</name>
<sequence length="345" mass="40338">MSSLGEDLLIKILWKLPLESLLRFKLVSKAWNSWISHILSSTSGLIFEEVYIDEKKLPQSLLEDERERNILVDVCDGLLLFERRKEITYRWTYSVWNPITNQWFQLPQRISDVEHGVVGLGFDPVLSPHFQAAHFYKDSYVDGSGCTLELFSSQTGSWRDFKIERHDTGNCFRCRLVIVGRAVFVQFKWSKCPILKFDMDEESFKDIELPGPEEKYLPMSTLGKCEGRLHLAWMTGYACKIWKLEDAEQESRWVLLHTCSYYFLKNQACNNQTNRGVVIFLRGFLPDSKVVLLDVNHRVGQRKNQLETFSYDFRTRELVKIYISNAAWHNVFAFSPCTRYITMGP</sequence>
<dbReference type="SUPFAM" id="SSF81383">
    <property type="entry name" value="F-box domain"/>
    <property type="match status" value="1"/>
</dbReference>
<dbReference type="InterPro" id="IPR001810">
    <property type="entry name" value="F-box_dom"/>
</dbReference>
<evidence type="ECO:0000313" key="3">
    <source>
        <dbReference type="Proteomes" id="UP000243459"/>
    </source>
</evidence>
<evidence type="ECO:0000313" key="2">
    <source>
        <dbReference type="EMBL" id="ONK71811.1"/>
    </source>
</evidence>
<accession>A0A5P1F564</accession>
<dbReference type="PROSITE" id="PS50181">
    <property type="entry name" value="FBOX"/>
    <property type="match status" value="1"/>
</dbReference>
<dbReference type="PANTHER" id="PTHR35546">
    <property type="entry name" value="F-BOX PROTEIN INTERACTION DOMAIN PROTEIN-RELATED"/>
    <property type="match status" value="1"/>
</dbReference>
<dbReference type="OMA" id="WNSWISH"/>
<dbReference type="InterPro" id="IPR017451">
    <property type="entry name" value="F-box-assoc_interact_dom"/>
</dbReference>
<dbReference type="Gramene" id="ONK71811">
    <property type="protein sequence ID" value="ONK71811"/>
    <property type="gene ID" value="A4U43_C04F12640"/>
</dbReference>
<dbReference type="Pfam" id="PF00646">
    <property type="entry name" value="F-box"/>
    <property type="match status" value="1"/>
</dbReference>
<dbReference type="OrthoDB" id="650045at2759"/>
<dbReference type="Gene3D" id="1.20.1280.50">
    <property type="match status" value="1"/>
</dbReference>
<keyword evidence="3" id="KW-1185">Reference proteome</keyword>
<dbReference type="InterPro" id="IPR055290">
    <property type="entry name" value="At3g26010-like"/>
</dbReference>